<evidence type="ECO:0000259" key="2">
    <source>
        <dbReference type="Pfam" id="PF13460"/>
    </source>
</evidence>
<feature type="compositionally biased region" description="Basic residues" evidence="1">
    <location>
        <begin position="23"/>
        <end position="33"/>
    </location>
</feature>
<dbReference type="InterPro" id="IPR036291">
    <property type="entry name" value="NAD(P)-bd_dom_sf"/>
</dbReference>
<evidence type="ECO:0000256" key="1">
    <source>
        <dbReference type="SAM" id="MobiDB-lite"/>
    </source>
</evidence>
<dbReference type="AlphaFoldDB" id="A0A7T3CIB8"/>
<evidence type="ECO:0000313" key="4">
    <source>
        <dbReference type="Proteomes" id="UP000594975"/>
    </source>
</evidence>
<dbReference type="InterPro" id="IPR016040">
    <property type="entry name" value="NAD(P)-bd_dom"/>
</dbReference>
<feature type="region of interest" description="Disordered" evidence="1">
    <location>
        <begin position="1"/>
        <end position="33"/>
    </location>
</feature>
<dbReference type="EMBL" id="CP065738">
    <property type="protein sequence ID" value="QPT54607.1"/>
    <property type="molecule type" value="Genomic_DNA"/>
</dbReference>
<accession>A0A7T3CIB8</accession>
<dbReference type="PANTHER" id="PTHR15020">
    <property type="entry name" value="FLAVIN REDUCTASE-RELATED"/>
    <property type="match status" value="1"/>
</dbReference>
<dbReference type="GeneID" id="61262272"/>
<evidence type="ECO:0000313" key="3">
    <source>
        <dbReference type="EMBL" id="QPT54607.1"/>
    </source>
</evidence>
<protein>
    <submittedName>
        <fullName evidence="3">SDR family oxidoreductase</fullName>
    </submittedName>
</protein>
<organism evidence="3 4">
    <name type="scientific">Rothia kristinae</name>
    <dbReference type="NCBI Taxonomy" id="37923"/>
    <lineage>
        <taxon>Bacteria</taxon>
        <taxon>Bacillati</taxon>
        <taxon>Actinomycetota</taxon>
        <taxon>Actinomycetes</taxon>
        <taxon>Micrococcales</taxon>
        <taxon>Micrococcaceae</taxon>
        <taxon>Rothia</taxon>
    </lineage>
</organism>
<sequence>MAPCPRDRPSPDVRARTAGLRPHQPHTHPHPLRRTPVNILLLGATGNVGSRILAQALDAGHRVTAYVRRPEALTARDGLEIVGGQLDDVEALTGAARDAEVVIVAVTGPMKDRTFMQRSLPSILEAVRAAGAGRVVLTSVFGAGDTAQKASWFARGIYRTALRGFLADKEAADRLLIDSGLEHTIVYPVSLKDAPAREEAAVEPLDAVATVPGLPTLPFDAAAAALLGVAVDPDAAGQRLLITTRKGWKPARD</sequence>
<proteinExistence type="predicted"/>
<dbReference type="KEGG" id="rkr:I6G21_02720"/>
<dbReference type="Pfam" id="PF13460">
    <property type="entry name" value="NAD_binding_10"/>
    <property type="match status" value="1"/>
</dbReference>
<feature type="domain" description="NAD(P)-binding" evidence="2">
    <location>
        <begin position="43"/>
        <end position="204"/>
    </location>
</feature>
<dbReference type="Proteomes" id="UP000594975">
    <property type="component" value="Chromosome"/>
</dbReference>
<dbReference type="SUPFAM" id="SSF51735">
    <property type="entry name" value="NAD(P)-binding Rossmann-fold domains"/>
    <property type="match status" value="1"/>
</dbReference>
<feature type="compositionally biased region" description="Basic and acidic residues" evidence="1">
    <location>
        <begin position="1"/>
        <end position="15"/>
    </location>
</feature>
<name>A0A7T3CIB8_9MICC</name>
<dbReference type="RefSeq" id="WP_197939472.1">
    <property type="nucleotide sequence ID" value="NZ_CP065738.1"/>
</dbReference>
<dbReference type="Gene3D" id="3.40.50.720">
    <property type="entry name" value="NAD(P)-binding Rossmann-like Domain"/>
    <property type="match status" value="1"/>
</dbReference>
<dbReference type="PANTHER" id="PTHR15020:SF50">
    <property type="entry name" value="UPF0659 PROTEIN YMR090W"/>
    <property type="match status" value="1"/>
</dbReference>
<gene>
    <name evidence="3" type="ORF">I6G21_02720</name>
</gene>
<reference evidence="3 4" key="1">
    <citation type="submission" date="2020-12" db="EMBL/GenBank/DDBJ databases">
        <title>FDA dAtabase for Regulatory Grade micrObial Sequences (FDA-ARGOS): Supporting development and validation of Infectious Disease Dx tests.</title>
        <authorList>
            <person name="Sproer C."/>
            <person name="Gronow S."/>
            <person name="Severitt S."/>
            <person name="Schroder I."/>
            <person name="Tallon L."/>
            <person name="Sadzewicz L."/>
            <person name="Zhao X."/>
            <person name="Boylan J."/>
            <person name="Ott S."/>
            <person name="Bowen H."/>
            <person name="Vavikolanu K."/>
            <person name="Mehta A."/>
            <person name="Aluvathingal J."/>
            <person name="Nadendla S."/>
            <person name="Lowell S."/>
            <person name="Myers T."/>
            <person name="Yan Y."/>
            <person name="Sichtig H."/>
        </authorList>
    </citation>
    <scope>NUCLEOTIDE SEQUENCE [LARGE SCALE GENOMIC DNA]</scope>
    <source>
        <strain evidence="3 4">FDAARGOS_864</strain>
    </source>
</reference>